<dbReference type="CDD" id="cd00085">
    <property type="entry name" value="HNHc"/>
    <property type="match status" value="1"/>
</dbReference>
<evidence type="ECO:0000313" key="3">
    <source>
        <dbReference type="EMBL" id="AYV78903.1"/>
    </source>
</evidence>
<dbReference type="InterPro" id="IPR002711">
    <property type="entry name" value="HNH"/>
</dbReference>
<feature type="coiled-coil region" evidence="1">
    <location>
        <begin position="110"/>
        <end position="209"/>
    </location>
</feature>
<protein>
    <recommendedName>
        <fullName evidence="2">HNH nuclease domain-containing protein</fullName>
    </recommendedName>
</protein>
<proteinExistence type="predicted"/>
<keyword evidence="1" id="KW-0175">Coiled coil</keyword>
<feature type="domain" description="HNH nuclease" evidence="2">
    <location>
        <begin position="28"/>
        <end position="83"/>
    </location>
</feature>
<reference evidence="3" key="1">
    <citation type="submission" date="2018-10" db="EMBL/GenBank/DDBJ databases">
        <title>Hidden diversity of soil giant viruses.</title>
        <authorList>
            <person name="Schulz F."/>
            <person name="Alteio L."/>
            <person name="Goudeau D."/>
            <person name="Ryan E.M."/>
            <person name="Malmstrom R.R."/>
            <person name="Blanchard J."/>
            <person name="Woyke T."/>
        </authorList>
    </citation>
    <scope>NUCLEOTIDE SEQUENCE</scope>
    <source>
        <strain evidence="3">EDV1</strain>
    </source>
</reference>
<accession>A0A3G4ZZA0</accession>
<dbReference type="GO" id="GO:0008270">
    <property type="term" value="F:zinc ion binding"/>
    <property type="evidence" value="ECO:0007669"/>
    <property type="project" value="InterPro"/>
</dbReference>
<dbReference type="Pfam" id="PF01844">
    <property type="entry name" value="HNH"/>
    <property type="match status" value="1"/>
</dbReference>
<dbReference type="SMART" id="SM00507">
    <property type="entry name" value="HNHc"/>
    <property type="match status" value="1"/>
</dbReference>
<name>A0A3G4ZZA0_9VIRU</name>
<dbReference type="Gene3D" id="1.10.30.50">
    <property type="match status" value="1"/>
</dbReference>
<dbReference type="GO" id="GO:0004519">
    <property type="term" value="F:endonuclease activity"/>
    <property type="evidence" value="ECO:0007669"/>
    <property type="project" value="InterPro"/>
</dbReference>
<dbReference type="EMBL" id="MK072111">
    <property type="protein sequence ID" value="AYV78903.1"/>
    <property type="molecule type" value="Genomic_DNA"/>
</dbReference>
<dbReference type="GO" id="GO:0003676">
    <property type="term" value="F:nucleic acid binding"/>
    <property type="evidence" value="ECO:0007669"/>
    <property type="project" value="InterPro"/>
</dbReference>
<gene>
    <name evidence="3" type="ORF">Edafosvirus46_5</name>
</gene>
<evidence type="ECO:0000256" key="1">
    <source>
        <dbReference type="SAM" id="Coils"/>
    </source>
</evidence>
<evidence type="ECO:0000259" key="2">
    <source>
        <dbReference type="SMART" id="SM00507"/>
    </source>
</evidence>
<dbReference type="InterPro" id="IPR003615">
    <property type="entry name" value="HNH_nuc"/>
</dbReference>
<sequence length="301" mass="35522">MTNSQSKVSEAIKKAVVALQGYKCNNEPGKNLYRLIDVKCPRWETHGGNFSQGGYQVDHNIERSIGGSDDIENLQALCLDCHAVKTNNFMRLPKDEKKKLKEKNKDNALEKEIKSKALDEKKLKEKLEKEKKVEKEIKEKLEKKIEKELKEKFEKEKEGELKELKEKFEKEKEKEIEKKVDEKVKKELKKKVEKEREDEKNRLKIYEKDKNKFKYNCAPCMYFTDRIDTMGRHIKSVKHEKKIKQIEQGIEPAYTCKGCSKEYNNKTGYYLHIKTCTPYKNLKNSLEVLTTGKIFLNMKMR</sequence>
<organism evidence="3">
    <name type="scientific">Edafosvirus sp</name>
    <dbReference type="NCBI Taxonomy" id="2487765"/>
    <lineage>
        <taxon>Viruses</taxon>
        <taxon>Varidnaviria</taxon>
        <taxon>Bamfordvirae</taxon>
        <taxon>Nucleocytoviricota</taxon>
        <taxon>Megaviricetes</taxon>
        <taxon>Imitervirales</taxon>
        <taxon>Mimiviridae</taxon>
        <taxon>Klosneuvirinae</taxon>
    </lineage>
</organism>